<name>A0A1B0GWD9_HUMAN</name>
<accession>A0A1B0GWD9</accession>
<evidence type="ECO:0000313" key="4">
    <source>
        <dbReference type="Proteomes" id="UP000005640"/>
    </source>
</evidence>
<comment type="subcellular location">
    <subcellularLocation>
        <location evidence="1">Cytoplasm</location>
    </subcellularLocation>
</comment>
<dbReference type="GeneCards" id="ABHD14A-ACY1"/>
<dbReference type="Bgee" id="ENSG00000114786">
    <property type="expression patterns" value="Expressed in male germ line stem cell (sensu Vertebrata) in testis and 97 other cell types or tissues"/>
</dbReference>
<keyword evidence="2" id="KW-0963">Cytoplasm</keyword>
<dbReference type="AlphaFoldDB" id="A0A1B0GWD9"/>
<dbReference type="InterPro" id="IPR029058">
    <property type="entry name" value="AB_hydrolase_fold"/>
</dbReference>
<dbReference type="EMBL" id="AC115284">
    <property type="status" value="NOT_ANNOTATED_CDS"/>
    <property type="molecule type" value="Genomic_DNA"/>
</dbReference>
<dbReference type="PANTHER" id="PTHR46197">
    <property type="entry name" value="PROTEIN ABHD14B-LIKE"/>
    <property type="match status" value="1"/>
</dbReference>
<dbReference type="GO" id="GO:0005737">
    <property type="term" value="C:cytoplasm"/>
    <property type="evidence" value="ECO:0007669"/>
    <property type="project" value="UniProtKB-SubCell"/>
</dbReference>
<dbReference type="ExpressionAtlas" id="A0A1B0GWD9">
    <property type="expression patterns" value="baseline and differential"/>
</dbReference>
<dbReference type="PANTHER" id="PTHR46197:SF1">
    <property type="entry name" value="PROTEIN ABHD14A"/>
    <property type="match status" value="1"/>
</dbReference>
<dbReference type="HGNC" id="HGNC:38856">
    <property type="gene designation" value="ABHD14A-ACY1"/>
</dbReference>
<evidence type="ECO:0000256" key="1">
    <source>
        <dbReference type="ARBA" id="ARBA00004496"/>
    </source>
</evidence>
<reference evidence="3" key="2">
    <citation type="journal article" date="2004" name="Nature">
        <title>Finishing the euchromatic sequence of the human genome.</title>
        <authorList>
            <consortium name="International Human Genome Sequencing Consortium"/>
        </authorList>
    </citation>
    <scope>NUCLEOTIDE SEQUENCE [LARGE SCALE GENOMIC DNA]</scope>
</reference>
<protein>
    <submittedName>
        <fullName evidence="3">ABHD14A-ACY1 readthrough</fullName>
    </submittedName>
</protein>
<dbReference type="VEuPathDB" id="HostDB:ENSG00000114786"/>
<sequence>MVGALCGCWFRLGGARPLIPLGPTVVQTSMSRSQVALLGLSLLLMLLLYVGLPGPPEQTSCLWGDPNVTVLAGLTPGNSPIFYREVLPLNQAHRVEVVLLHGKAFNSHTWEQLGTLQLLSQRGYRAVALDLPGGTWLCGDRVDLARHQPYTLLHLAQLPHGCGACLQGTLESRPL</sequence>
<dbReference type="MalaCards" id="ABHD14A-ACY1"/>
<keyword evidence="4" id="KW-1185">Reference proteome</keyword>
<dbReference type="Gene3D" id="3.40.50.1820">
    <property type="entry name" value="alpha/beta hydrolase"/>
    <property type="match status" value="1"/>
</dbReference>
<proteinExistence type="predicted"/>
<dbReference type="Proteomes" id="UP000005640">
    <property type="component" value="Chromosome 3"/>
</dbReference>
<reference evidence="3" key="4">
    <citation type="submission" date="2025-05" db="UniProtKB">
        <authorList>
            <consortium name="Ensembl"/>
        </authorList>
    </citation>
    <scope>IDENTIFICATION</scope>
</reference>
<dbReference type="OpenTargets" id="ENSG00000114786"/>
<reference evidence="3" key="1">
    <citation type="journal article" date="2001" name="Nature">
        <title>Initial sequencing and analysis of the human genome.</title>
        <authorList>
            <consortium name="International Human Genome Sequencing Consortium"/>
            <person name="Lander E.S."/>
            <person name="Linton L.M."/>
            <person name="Birren B."/>
            <person name="Nusbaum C."/>
            <person name="Zody M.C."/>
            <person name="Baldwin J."/>
            <person name="Devon K."/>
            <person name="Dewar K."/>
            <person name="Doyle M."/>
            <person name="FitzHugh W."/>
            <person name="Funke R."/>
            <person name="Gage D."/>
            <person name="Harris K."/>
            <person name="Heaford A."/>
            <person name="Howland J."/>
            <person name="Kann L."/>
            <person name="Lehoczky J."/>
            <person name="LeVine R."/>
            <person name="McEwan P."/>
            <person name="McKernan K."/>
            <person name="Meldrim J."/>
            <person name="Mesirov J.P."/>
            <person name="Miranda C."/>
            <person name="Morris W."/>
            <person name="Naylor J."/>
            <person name="Raymond C."/>
            <person name="Rosetti M."/>
            <person name="Santos R."/>
            <person name="Sheridan A."/>
            <person name="Sougnez C."/>
            <person name="Stange-Thomann N."/>
            <person name="Stojanovic N."/>
            <person name="Subramanian A."/>
            <person name="Wyman D."/>
            <person name="Rogers J."/>
            <person name="Sulston J."/>
            <person name="Ainscough R."/>
            <person name="Beck S."/>
            <person name="Bentley D."/>
            <person name="Burton J."/>
            <person name="Clee C."/>
            <person name="Carter N."/>
            <person name="Coulson A."/>
            <person name="Deadman R."/>
            <person name="Deloukas P."/>
            <person name="Dunham A."/>
            <person name="Dunham I."/>
            <person name="Durbin R."/>
            <person name="French L."/>
            <person name="Grafham D."/>
            <person name="Gregory S."/>
            <person name="Hubbard T."/>
            <person name="Humphray S."/>
            <person name="Hunt A."/>
            <person name="Jones M."/>
            <person name="Lloyd C."/>
            <person name="McMurray A."/>
            <person name="Matthews L."/>
            <person name="Mercer S."/>
            <person name="Milne S."/>
            <person name="Mullikin J.C."/>
            <person name="Mungall A."/>
            <person name="Plumb R."/>
            <person name="Ross M."/>
            <person name="Shownkeen R."/>
            <person name="Sims S."/>
            <person name="Waterston R.H."/>
            <person name="Wilson R.K."/>
            <person name="Hillier L.W."/>
            <person name="McPherson J.D."/>
            <person name="Marra M.A."/>
            <person name="Mardis E.R."/>
            <person name="Fulton L.A."/>
            <person name="Chinwalla A.T."/>
            <person name="Pepin K.H."/>
            <person name="Gish W.R."/>
            <person name="Chissoe S.L."/>
            <person name="Wendl M.C."/>
            <person name="Delehaunty K.D."/>
            <person name="Miner T.L."/>
            <person name="Delehaunty A."/>
            <person name="Kramer J.B."/>
            <person name="Cook L.L."/>
            <person name="Fulton R.S."/>
            <person name="Johnson D.L."/>
            <person name="Minx P.J."/>
            <person name="Clifton S.W."/>
            <person name="Hawkins T."/>
            <person name="Branscomb E."/>
            <person name="Predki P."/>
            <person name="Richardson P."/>
            <person name="Wenning S."/>
            <person name="Slezak T."/>
            <person name="Doggett N."/>
            <person name="Cheng J.F."/>
            <person name="Olsen A."/>
            <person name="Lucas S."/>
            <person name="Elkin C."/>
            <person name="Uberbacher E."/>
            <person name="Frazier M."/>
            <person name="Gibbs R.A."/>
            <person name="Muzny D.M."/>
            <person name="Scherer S.E."/>
            <person name="Bouck J.B."/>
            <person name="Sodergren E.J."/>
            <person name="Worley K.C."/>
            <person name="Rives C.M."/>
            <person name="Gorrell J.H."/>
            <person name="Metzker M.L."/>
            <person name="Naylor S.L."/>
            <person name="Kucherlapati R.S."/>
            <person name="Nelson D.L."/>
            <person name="Weinstock G.M."/>
            <person name="Sakaki Y."/>
            <person name="Fujiyama A."/>
            <person name="Hattori M."/>
            <person name="Yada T."/>
            <person name="Toyoda A."/>
            <person name="Itoh T."/>
            <person name="Kawagoe C."/>
            <person name="Watanabe H."/>
            <person name="Totoki Y."/>
            <person name="Taylor T."/>
            <person name="Weissenbach J."/>
            <person name="Heilig R."/>
            <person name="Saurin W."/>
            <person name="Artiguenave F."/>
            <person name="Brottier P."/>
            <person name="Bruls T."/>
            <person name="Pelletier E."/>
            <person name="Robert C."/>
            <person name="Wincker P."/>
            <person name="Smith D.R."/>
            <person name="Doucette-Stamm L."/>
            <person name="Rubenfield M."/>
            <person name="Weinstock K."/>
            <person name="Lee H.M."/>
            <person name="Dubois J."/>
            <person name="Rosenthal A."/>
            <person name="Platzer M."/>
            <person name="Nyakatura G."/>
            <person name="Taudien S."/>
            <person name="Rump A."/>
            <person name="Yang H."/>
            <person name="Yu J."/>
            <person name="Wang J."/>
            <person name="Huang G."/>
            <person name="Gu J."/>
            <person name="Hood L."/>
            <person name="Rowen L."/>
            <person name="Madan A."/>
            <person name="Qin S."/>
            <person name="Davis R.W."/>
            <person name="Federspiel N.A."/>
            <person name="Abola A.P."/>
            <person name="Proctor M.J."/>
            <person name="Myers R.M."/>
            <person name="Schmutz J."/>
            <person name="Dickson M."/>
            <person name="Grimwood J."/>
            <person name="Cox D.R."/>
            <person name="Olson M.V."/>
            <person name="Kaul R."/>
            <person name="Raymond C."/>
            <person name="Shimizu N."/>
            <person name="Kawasaki K."/>
            <person name="Minoshima S."/>
            <person name="Evans G.A."/>
            <person name="Athanasiou M."/>
            <person name="Schultz R."/>
            <person name="Roe B.A."/>
            <person name="Chen F."/>
            <person name="Pan H."/>
            <person name="Ramser J."/>
            <person name="Lehrach H."/>
            <person name="Reinhardt R."/>
            <person name="McCombie W.R."/>
            <person name="de la Bastide M."/>
            <person name="Dedhia N."/>
            <person name="Blocker H."/>
            <person name="Hornischer K."/>
            <person name="Nordsiek G."/>
            <person name="Agarwala R."/>
            <person name="Aravind L."/>
            <person name="Bailey J.A."/>
            <person name="Bateman A."/>
            <person name="Batzoglou S."/>
            <person name="Birney E."/>
            <person name="Bork P."/>
            <person name="Brown D.G."/>
            <person name="Burge C.B."/>
            <person name="Cerutti L."/>
            <person name="Chen H.C."/>
            <person name="Church D."/>
            <person name="Clamp M."/>
            <person name="Copley R.R."/>
            <person name="Doerks T."/>
            <person name="Eddy S.R."/>
            <person name="Eichler E.E."/>
            <person name="Furey T.S."/>
            <person name="Galagan J."/>
            <person name="Gilbert J.G."/>
            <person name="Harmon C."/>
            <person name="Hayashizaki Y."/>
            <person name="Haussler D."/>
            <person name="Hermjakob H."/>
            <person name="Hokamp K."/>
            <person name="Jang W."/>
            <person name="Johnson L.S."/>
            <person name="Jones T.A."/>
            <person name="Kasif S."/>
            <person name="Kaspryzk A."/>
            <person name="Kennedy S."/>
            <person name="Kent W.J."/>
            <person name="Kitts P."/>
            <person name="Koonin E.V."/>
            <person name="Korf I."/>
            <person name="Kulp D."/>
            <person name="Lancet D."/>
            <person name="Lowe T.M."/>
            <person name="McLysaght A."/>
            <person name="Mikkelsen T."/>
            <person name="Moran J.V."/>
            <person name="Mulder N."/>
            <person name="Pollara V.J."/>
            <person name="Ponting C.P."/>
            <person name="Schuler G."/>
            <person name="Schultz J."/>
            <person name="Slater G."/>
            <person name="Smit A.F."/>
            <person name="Stupka E."/>
            <person name="Szustakowski J."/>
            <person name="Thierry-Mieg D."/>
            <person name="Thierry-Mieg J."/>
            <person name="Wagner L."/>
            <person name="Wallis J."/>
            <person name="Wheeler R."/>
            <person name="Williams A."/>
            <person name="Wolf Y.I."/>
            <person name="Wolfe K.H."/>
            <person name="Yang S.P."/>
            <person name="Yeh R.F."/>
            <person name="Collins F."/>
            <person name="Guyer M.S."/>
            <person name="Peterson J."/>
            <person name="Felsenfeld A."/>
            <person name="Wetterstrand K.A."/>
            <person name="Patrinos A."/>
            <person name="Morgan M.J."/>
            <person name="de Jong P."/>
            <person name="Catanese J.J."/>
            <person name="Osoegawa K."/>
            <person name="Shizuya H."/>
            <person name="Choi S."/>
            <person name="Chen Y.J."/>
        </authorList>
    </citation>
    <scope>NUCLEOTIDE SEQUENCE [LARGE SCALE GENOMIC DNA]</scope>
</reference>
<reference evidence="3 4" key="3">
    <citation type="journal article" date="2006" name="Nature">
        <title>The DNA sequence, annotation and analysis of human chromosome 3.</title>
        <authorList>
            <person name="Muzny D.M."/>
            <person name="Scherer S.E."/>
            <person name="Kaul R."/>
            <person name="Wang J."/>
            <person name="Yu J."/>
            <person name="Sudbrak R."/>
            <person name="Buhay C.J."/>
            <person name="Chen R."/>
            <person name="Cree A."/>
            <person name="Ding Y."/>
            <person name="Dugan-Rocha S."/>
            <person name="Gill R."/>
            <person name="Gunaratne P."/>
            <person name="Harris R.A."/>
            <person name="Hawes A.C."/>
            <person name="Hernandez J."/>
            <person name="Hodgson A.V."/>
            <person name="Hume J."/>
            <person name="Jackson A."/>
            <person name="Khan Z.M."/>
            <person name="Kovar-Smith C."/>
            <person name="Lewis L.R."/>
            <person name="Lozado R.J."/>
            <person name="Metzker M.L."/>
            <person name="Milosavljevic A."/>
            <person name="Miner G.R."/>
            <person name="Morgan M.B."/>
            <person name="Nazareth L.V."/>
            <person name="Scott G."/>
            <person name="Sodergren E."/>
            <person name="Song X.Z."/>
            <person name="Steffen D."/>
            <person name="Wei S."/>
            <person name="Wheeler D.A."/>
            <person name="Wright M.W."/>
            <person name="Worley K.C."/>
            <person name="Yuan Y."/>
            <person name="Zhang Z."/>
            <person name="Adams C.Q."/>
            <person name="Ansari-Lari M.A."/>
            <person name="Ayele M."/>
            <person name="Brown M.J."/>
            <person name="Chen G."/>
            <person name="Chen Z."/>
            <person name="Clendenning J."/>
            <person name="Clerc-Blankenburg K.P."/>
            <person name="Chen R."/>
            <person name="Chen Z."/>
            <person name="Davis C."/>
            <person name="Delgado O."/>
            <person name="Dinh H.H."/>
            <person name="Dong W."/>
            <person name="Draper H."/>
            <person name="Ernst S."/>
            <person name="Fu G."/>
            <person name="Gonzalez-Garay M.L."/>
            <person name="Garcia D.K."/>
            <person name="Gillett W."/>
            <person name="Gu J."/>
            <person name="Hao B."/>
            <person name="Haugen E."/>
            <person name="Havlak P."/>
            <person name="He X."/>
            <person name="Hennig S."/>
            <person name="Hu S."/>
            <person name="Huang W."/>
            <person name="Jackson L.R."/>
            <person name="Jacob L.S."/>
            <person name="Kelly S.H."/>
            <person name="Kube M."/>
            <person name="Levy R."/>
            <person name="Li Z."/>
            <person name="Liu B."/>
            <person name="Liu J."/>
            <person name="Liu W."/>
            <person name="Lu J."/>
            <person name="Maheshwari M."/>
            <person name="Nguyen B.V."/>
            <person name="Okwuonu G.O."/>
            <person name="Palmeiri A."/>
            <person name="Pasternak S."/>
            <person name="Perez L.M."/>
            <person name="Phelps K.A."/>
            <person name="Plopper F.J."/>
            <person name="Qiang B."/>
            <person name="Raymond C."/>
            <person name="Rodriguez R."/>
            <person name="Saenphimmachak C."/>
            <person name="Santibanez J."/>
            <person name="Shen H."/>
            <person name="Shen Y."/>
            <person name="Subramanian S."/>
            <person name="Tabor P.E."/>
            <person name="Verduzco D."/>
            <person name="Waldron L."/>
            <person name="Wang J."/>
            <person name="Wang J."/>
            <person name="Wang Q."/>
            <person name="Williams G.A."/>
            <person name="Wong G.K."/>
            <person name="Yao Z."/>
            <person name="Zhang J."/>
            <person name="Zhang X."/>
            <person name="Zhao G."/>
            <person name="Zhou J."/>
            <person name="Zhou Y."/>
            <person name="Nelson D."/>
            <person name="Lehrach H."/>
            <person name="Reinhardt R."/>
            <person name="Naylor S.L."/>
            <person name="Yang H."/>
            <person name="Olson M."/>
            <person name="Weinstock G."/>
            <person name="Gibbs R.A."/>
        </authorList>
    </citation>
    <scope>NUCLEOTIDE SEQUENCE [LARGE SCALE GENOMIC DNA]</scope>
</reference>
<gene>
    <name evidence="3" type="primary">ABHD14A-ACY1</name>
</gene>
<dbReference type="SUPFAM" id="SSF53474">
    <property type="entry name" value="alpha/beta-Hydrolases"/>
    <property type="match status" value="1"/>
</dbReference>
<dbReference type="AGR" id="HGNC:38856"/>
<dbReference type="BioMuta" id="ABHD14A-ACY1"/>
<dbReference type="Ensembl" id="ENST00000637130.1">
    <property type="protein sequence ID" value="ENSP00000490887.1"/>
    <property type="gene ID" value="ENSG00000114786.16"/>
</dbReference>
<dbReference type="ChiTaRS" id="ABHD14A-ACY1">
    <property type="organism name" value="human"/>
</dbReference>
<dbReference type="SMR" id="A0A1B0GWD9"/>
<evidence type="ECO:0000256" key="2">
    <source>
        <dbReference type="ARBA" id="ARBA00022490"/>
    </source>
</evidence>
<evidence type="ECO:0000313" key="3">
    <source>
        <dbReference type="Ensembl" id="ENSP00000490887.1"/>
    </source>
</evidence>
<dbReference type="Ensembl" id="ENST00000636718.1">
    <property type="protein sequence ID" value="ENSP00000490429.1"/>
    <property type="gene ID" value="ENSG00000114786.16"/>
</dbReference>
<organism evidence="3 4">
    <name type="scientific">Homo sapiens</name>
    <name type="common">Human</name>
    <dbReference type="NCBI Taxonomy" id="9606"/>
    <lineage>
        <taxon>Eukaryota</taxon>
        <taxon>Metazoa</taxon>
        <taxon>Chordata</taxon>
        <taxon>Craniata</taxon>
        <taxon>Vertebrata</taxon>
        <taxon>Euteleostomi</taxon>
        <taxon>Mammalia</taxon>
        <taxon>Eutheria</taxon>
        <taxon>Euarchontoglires</taxon>
        <taxon>Primates</taxon>
        <taxon>Haplorrhini</taxon>
        <taxon>Catarrhini</taxon>
        <taxon>Hominidae</taxon>
        <taxon>Homo</taxon>
    </lineage>
</organism>